<organism evidence="2 3">
    <name type="scientific">Cephalotus follicularis</name>
    <name type="common">Albany pitcher plant</name>
    <dbReference type="NCBI Taxonomy" id="3775"/>
    <lineage>
        <taxon>Eukaryota</taxon>
        <taxon>Viridiplantae</taxon>
        <taxon>Streptophyta</taxon>
        <taxon>Embryophyta</taxon>
        <taxon>Tracheophyta</taxon>
        <taxon>Spermatophyta</taxon>
        <taxon>Magnoliopsida</taxon>
        <taxon>eudicotyledons</taxon>
        <taxon>Gunneridae</taxon>
        <taxon>Pentapetalae</taxon>
        <taxon>rosids</taxon>
        <taxon>fabids</taxon>
        <taxon>Oxalidales</taxon>
        <taxon>Cephalotaceae</taxon>
        <taxon>Cephalotus</taxon>
    </lineage>
</organism>
<keyword evidence="1" id="KW-0802">TPR repeat</keyword>
<name>A0A1Q3B4E6_CEPFO</name>
<reference evidence="3" key="1">
    <citation type="submission" date="2016-04" db="EMBL/GenBank/DDBJ databases">
        <title>Cephalotus genome sequencing.</title>
        <authorList>
            <person name="Fukushima K."/>
            <person name="Hasebe M."/>
            <person name="Fang X."/>
        </authorList>
    </citation>
    <scope>NUCLEOTIDE SEQUENCE [LARGE SCALE GENOMIC DNA]</scope>
    <source>
        <strain evidence="3">cv. St1</strain>
    </source>
</reference>
<dbReference type="Proteomes" id="UP000187406">
    <property type="component" value="Unassembled WGS sequence"/>
</dbReference>
<gene>
    <name evidence="2" type="ORF">CFOL_v3_06196</name>
</gene>
<protein>
    <submittedName>
        <fullName evidence="2">TPR_9 domain-containing protein</fullName>
    </submittedName>
</protein>
<dbReference type="PANTHER" id="PTHR26312">
    <property type="entry name" value="TETRATRICOPEPTIDE REPEAT PROTEIN 5"/>
    <property type="match status" value="1"/>
</dbReference>
<evidence type="ECO:0000256" key="1">
    <source>
        <dbReference type="PROSITE-ProRule" id="PRU00339"/>
    </source>
</evidence>
<dbReference type="InterPro" id="IPR011990">
    <property type="entry name" value="TPR-like_helical_dom_sf"/>
</dbReference>
<dbReference type="OrthoDB" id="66906at2759"/>
<dbReference type="Gene3D" id="1.25.40.10">
    <property type="entry name" value="Tetratricopeptide repeat domain"/>
    <property type="match status" value="2"/>
</dbReference>
<evidence type="ECO:0000313" key="2">
    <source>
        <dbReference type="EMBL" id="GAV62673.1"/>
    </source>
</evidence>
<dbReference type="PANTHER" id="PTHR26312:SF67">
    <property type="entry name" value="PROTEIN SLOW GREEN 1, CHLOROPLASTIC"/>
    <property type="match status" value="1"/>
</dbReference>
<dbReference type="GO" id="GO:0009535">
    <property type="term" value="C:chloroplast thylakoid membrane"/>
    <property type="evidence" value="ECO:0007669"/>
    <property type="project" value="TreeGrafter"/>
</dbReference>
<sequence>MACLKQPGCWPALNIGFSRVFELSLPAANLSVKGFSTLTAEMESLHYCHQPLHLSLNHQYRPSFPNSLSSLSFRTPLPSSQPFKFPSIKAVSPSIPPPHRPNPSLLQTLTPLLKSTCITIAAALLSMRLHHTTTTPPLALAATSTSTVDPTTTTQTESIENLPLEDQERILENTLSRDPDDTEALRSLMEVKIKSRKLDEAIDVINRLISLEPDEIEWPILKAQCYSYSGEFEIAKKEFEEILDKDPLRVEAYHGLVMAYAESGDALKDIEKRIELAMRKCLKEKNKSDFRDFKLLIAQIRVMEGKHGEALRVYEELVKEEPRDFRPYLCQGIIYTLLKKKDEAEMQFDKFRKLVPKNHPYREYFVDNMVATKLFSEKAERETS</sequence>
<dbReference type="EMBL" id="BDDD01000268">
    <property type="protein sequence ID" value="GAV62673.1"/>
    <property type="molecule type" value="Genomic_DNA"/>
</dbReference>
<dbReference type="InterPro" id="IPR019734">
    <property type="entry name" value="TPR_rpt"/>
</dbReference>
<dbReference type="PROSITE" id="PS50005">
    <property type="entry name" value="TPR"/>
    <property type="match status" value="1"/>
</dbReference>
<proteinExistence type="predicted"/>
<dbReference type="AlphaFoldDB" id="A0A1Q3B4E6"/>
<evidence type="ECO:0000313" key="3">
    <source>
        <dbReference type="Proteomes" id="UP000187406"/>
    </source>
</evidence>
<accession>A0A1Q3B4E6</accession>
<dbReference type="InParanoid" id="A0A1Q3B4E6"/>
<dbReference type="STRING" id="3775.A0A1Q3B4E6"/>
<feature type="repeat" description="TPR" evidence="1">
    <location>
        <begin position="182"/>
        <end position="215"/>
    </location>
</feature>
<dbReference type="Pfam" id="PF14559">
    <property type="entry name" value="TPR_19"/>
    <property type="match status" value="1"/>
</dbReference>
<dbReference type="SMART" id="SM00028">
    <property type="entry name" value="TPR"/>
    <property type="match status" value="3"/>
</dbReference>
<comment type="caution">
    <text evidence="2">The sequence shown here is derived from an EMBL/GenBank/DDBJ whole genome shotgun (WGS) entry which is preliminary data.</text>
</comment>
<dbReference type="FunCoup" id="A0A1Q3B4E6">
    <property type="interactions" value="809"/>
</dbReference>
<dbReference type="SUPFAM" id="SSF48452">
    <property type="entry name" value="TPR-like"/>
    <property type="match status" value="1"/>
</dbReference>
<keyword evidence="3" id="KW-1185">Reference proteome</keyword>